<organism evidence="1 2">
    <name type="scientific">Canavalia gladiata</name>
    <name type="common">Sword bean</name>
    <name type="synonym">Dolichos gladiatus</name>
    <dbReference type="NCBI Taxonomy" id="3824"/>
    <lineage>
        <taxon>Eukaryota</taxon>
        <taxon>Viridiplantae</taxon>
        <taxon>Streptophyta</taxon>
        <taxon>Embryophyta</taxon>
        <taxon>Tracheophyta</taxon>
        <taxon>Spermatophyta</taxon>
        <taxon>Magnoliopsida</taxon>
        <taxon>eudicotyledons</taxon>
        <taxon>Gunneridae</taxon>
        <taxon>Pentapetalae</taxon>
        <taxon>rosids</taxon>
        <taxon>fabids</taxon>
        <taxon>Fabales</taxon>
        <taxon>Fabaceae</taxon>
        <taxon>Papilionoideae</taxon>
        <taxon>50 kb inversion clade</taxon>
        <taxon>NPAAA clade</taxon>
        <taxon>indigoferoid/millettioid clade</taxon>
        <taxon>Phaseoleae</taxon>
        <taxon>Canavalia</taxon>
    </lineage>
</organism>
<protein>
    <submittedName>
        <fullName evidence="1">Uncharacterized protein</fullName>
    </submittedName>
</protein>
<dbReference type="AlphaFoldDB" id="A0AAN9LP64"/>
<gene>
    <name evidence="1" type="ORF">VNO77_20412</name>
</gene>
<evidence type="ECO:0000313" key="1">
    <source>
        <dbReference type="EMBL" id="KAK7339730.1"/>
    </source>
</evidence>
<accession>A0AAN9LP64</accession>
<keyword evidence="2" id="KW-1185">Reference proteome</keyword>
<dbReference type="Proteomes" id="UP001367508">
    <property type="component" value="Unassembled WGS sequence"/>
</dbReference>
<proteinExistence type="predicted"/>
<reference evidence="1 2" key="1">
    <citation type="submission" date="2024-01" db="EMBL/GenBank/DDBJ databases">
        <title>The genomes of 5 underutilized Papilionoideae crops provide insights into root nodulation and disease resistanc.</title>
        <authorList>
            <person name="Jiang F."/>
        </authorList>
    </citation>
    <scope>NUCLEOTIDE SEQUENCE [LARGE SCALE GENOMIC DNA]</scope>
    <source>
        <strain evidence="1">LVBAO_FW01</strain>
        <tissue evidence="1">Leaves</tissue>
    </source>
</reference>
<evidence type="ECO:0000313" key="2">
    <source>
        <dbReference type="Proteomes" id="UP001367508"/>
    </source>
</evidence>
<name>A0AAN9LP64_CANGL</name>
<comment type="caution">
    <text evidence="1">The sequence shown here is derived from an EMBL/GenBank/DDBJ whole genome shotgun (WGS) entry which is preliminary data.</text>
</comment>
<dbReference type="EMBL" id="JAYMYQ010000004">
    <property type="protein sequence ID" value="KAK7339730.1"/>
    <property type="molecule type" value="Genomic_DNA"/>
</dbReference>
<sequence length="100" mass="12012">MVLLYAQIIMNLHDLNKLRFYAFQINFKNNTQWSSGGSADYLSLNINVHWFNQFNSFHHFSASCWSQYYWIRIRTIRNNQLRFELDINPVKSTFSNNILA</sequence>